<dbReference type="AlphaFoldDB" id="A0A4Y2EVF9"/>
<dbReference type="EMBL" id="BGPR01074223">
    <property type="protein sequence ID" value="GBO46495.1"/>
    <property type="molecule type" value="Genomic_DNA"/>
</dbReference>
<keyword evidence="3" id="KW-1185">Reference proteome</keyword>
<name>A0A4Y2EVF9_ARAVE</name>
<reference evidence="1 3" key="1">
    <citation type="journal article" date="2019" name="Sci. Rep.">
        <title>Orb-weaving spider Araneus ventricosus genome elucidates the spidroin gene catalogue.</title>
        <authorList>
            <person name="Kono N."/>
            <person name="Nakamura H."/>
            <person name="Ohtoshi R."/>
            <person name="Moran D.A.P."/>
            <person name="Shinohara A."/>
            <person name="Yoshida Y."/>
            <person name="Fujiwara M."/>
            <person name="Mori M."/>
            <person name="Tomita M."/>
            <person name="Arakawa K."/>
        </authorList>
    </citation>
    <scope>NUCLEOTIDE SEQUENCE [LARGE SCALE GENOMIC DNA]</scope>
</reference>
<dbReference type="EMBL" id="BGPR01000695">
    <property type="protein sequence ID" value="GBM31996.1"/>
    <property type="molecule type" value="Genomic_DNA"/>
</dbReference>
<comment type="caution">
    <text evidence="1">The sequence shown here is derived from an EMBL/GenBank/DDBJ whole genome shotgun (WGS) entry which is preliminary data.</text>
</comment>
<gene>
    <name evidence="2" type="ORF">AVEN_180906_1</name>
    <name evidence="1" type="ORF">AVEN_222326_1</name>
</gene>
<organism evidence="1 3">
    <name type="scientific">Araneus ventricosus</name>
    <name type="common">Orbweaver spider</name>
    <name type="synonym">Epeira ventricosa</name>
    <dbReference type="NCBI Taxonomy" id="182803"/>
    <lineage>
        <taxon>Eukaryota</taxon>
        <taxon>Metazoa</taxon>
        <taxon>Ecdysozoa</taxon>
        <taxon>Arthropoda</taxon>
        <taxon>Chelicerata</taxon>
        <taxon>Arachnida</taxon>
        <taxon>Araneae</taxon>
        <taxon>Araneomorphae</taxon>
        <taxon>Entelegynae</taxon>
        <taxon>Araneoidea</taxon>
        <taxon>Araneidae</taxon>
        <taxon>Araneus</taxon>
    </lineage>
</organism>
<evidence type="ECO:0000313" key="2">
    <source>
        <dbReference type="EMBL" id="GBO46495.1"/>
    </source>
</evidence>
<dbReference type="Proteomes" id="UP000499080">
    <property type="component" value="Unassembled WGS sequence"/>
</dbReference>
<evidence type="ECO:0000313" key="1">
    <source>
        <dbReference type="EMBL" id="GBM31996.1"/>
    </source>
</evidence>
<protein>
    <submittedName>
        <fullName evidence="1">Uncharacterized protein</fullName>
    </submittedName>
</protein>
<proteinExistence type="predicted"/>
<accession>A0A4Y2EVF9</accession>
<evidence type="ECO:0000313" key="3">
    <source>
        <dbReference type="Proteomes" id="UP000499080"/>
    </source>
</evidence>
<sequence length="115" mass="13125">MFFVLEYWGHIKDLVLVPLPPKTLEELRESIQAAWMTIDGTKCVEQIVLPPGSAPCDPGGAYRASVACAENLMSLQLFSYITHIRALNPFDYTINSRYNDIRCNDKSLYNNKILW</sequence>